<dbReference type="InterPro" id="IPR005119">
    <property type="entry name" value="LysR_subst-bd"/>
</dbReference>
<proteinExistence type="inferred from homology"/>
<gene>
    <name evidence="6" type="ORF">OEZ60_00675</name>
</gene>
<dbReference type="Pfam" id="PF00126">
    <property type="entry name" value="HTH_1"/>
    <property type="match status" value="1"/>
</dbReference>
<comment type="similarity">
    <text evidence="1">Belongs to the LysR transcriptional regulatory family.</text>
</comment>
<dbReference type="Gene3D" id="3.40.190.10">
    <property type="entry name" value="Periplasmic binding protein-like II"/>
    <property type="match status" value="2"/>
</dbReference>
<accession>A0ABT2WXW0</accession>
<dbReference type="Gene3D" id="1.10.10.10">
    <property type="entry name" value="Winged helix-like DNA-binding domain superfamily/Winged helix DNA-binding domain"/>
    <property type="match status" value="1"/>
</dbReference>
<keyword evidence="2" id="KW-0805">Transcription regulation</keyword>
<evidence type="ECO:0000256" key="3">
    <source>
        <dbReference type="ARBA" id="ARBA00023125"/>
    </source>
</evidence>
<evidence type="ECO:0000256" key="4">
    <source>
        <dbReference type="ARBA" id="ARBA00023163"/>
    </source>
</evidence>
<evidence type="ECO:0000313" key="6">
    <source>
        <dbReference type="EMBL" id="MCU9846518.1"/>
    </source>
</evidence>
<dbReference type="InterPro" id="IPR000847">
    <property type="entry name" value="LysR_HTH_N"/>
</dbReference>
<dbReference type="SUPFAM" id="SSF46785">
    <property type="entry name" value="Winged helix' DNA-binding domain"/>
    <property type="match status" value="1"/>
</dbReference>
<dbReference type="InterPro" id="IPR050950">
    <property type="entry name" value="HTH-type_LysR_regulators"/>
</dbReference>
<keyword evidence="3" id="KW-0238">DNA-binding</keyword>
<dbReference type="EMBL" id="JAOVQO010000001">
    <property type="protein sequence ID" value="MCU9846518.1"/>
    <property type="molecule type" value="Genomic_DNA"/>
</dbReference>
<dbReference type="PROSITE" id="PS50931">
    <property type="entry name" value="HTH_LYSR"/>
    <property type="match status" value="1"/>
</dbReference>
<dbReference type="Pfam" id="PF03466">
    <property type="entry name" value="LysR_substrate"/>
    <property type="match status" value="1"/>
</dbReference>
<keyword evidence="4" id="KW-0804">Transcription</keyword>
<protein>
    <submittedName>
        <fullName evidence="6">LysR family transcriptional regulator</fullName>
    </submittedName>
</protein>
<evidence type="ECO:0000256" key="1">
    <source>
        <dbReference type="ARBA" id="ARBA00009437"/>
    </source>
</evidence>
<dbReference type="PANTHER" id="PTHR30419">
    <property type="entry name" value="HTH-TYPE TRANSCRIPTIONAL REGULATOR YBHD"/>
    <property type="match status" value="1"/>
</dbReference>
<reference evidence="6 7" key="1">
    <citation type="submission" date="2022-10" db="EMBL/GenBank/DDBJ databases">
        <title>Defluviimonas sp. nov., isolated from ocean surface sediments.</title>
        <authorList>
            <person name="He W."/>
            <person name="Wang L."/>
            <person name="Zhang D.-F."/>
        </authorList>
    </citation>
    <scope>NUCLEOTIDE SEQUENCE [LARGE SCALE GENOMIC DNA]</scope>
    <source>
        <strain evidence="6 7">WL0024</strain>
    </source>
</reference>
<name>A0ABT2WXW0_9RHOB</name>
<evidence type="ECO:0000256" key="2">
    <source>
        <dbReference type="ARBA" id="ARBA00023015"/>
    </source>
</evidence>
<comment type="caution">
    <text evidence="6">The sequence shown here is derived from an EMBL/GenBank/DDBJ whole genome shotgun (WGS) entry which is preliminary data.</text>
</comment>
<sequence length="323" mass="35349">MLSKGITLRALELFEAIAQTGTVAEAARLMDLSLPAASQQISNLETTLGTTLFDRAHRPLRLTPAGRVFLHRVRDALSQIRQARAELTVLDISHLKSLRLGVIDDFDAELTPELVIALAKNLKNCRFRLTTAPSHEVTALLASRQLDIVIAAAPQDPVPGAHEHRLLRDPYVLAVPRGLSLPKGREIDTLTALPFLRYDRNQLMGRQIEAHLARHRVTLPDRIEIDSNQSIIALVANGAGFSITTPLALLRARSFLPQIDIHPLPLAAMSRTISLFALSQEAGNVPAEIAKMLRAMMTARLIGPAKEFAPWLADTFAVIPAQG</sequence>
<dbReference type="Proteomes" id="UP001209535">
    <property type="component" value="Unassembled WGS sequence"/>
</dbReference>
<dbReference type="InterPro" id="IPR036390">
    <property type="entry name" value="WH_DNA-bd_sf"/>
</dbReference>
<dbReference type="SUPFAM" id="SSF53850">
    <property type="entry name" value="Periplasmic binding protein-like II"/>
    <property type="match status" value="1"/>
</dbReference>
<organism evidence="6 7">
    <name type="scientific">Albidovulum salinarum</name>
    <dbReference type="NCBI Taxonomy" id="2984153"/>
    <lineage>
        <taxon>Bacteria</taxon>
        <taxon>Pseudomonadati</taxon>
        <taxon>Pseudomonadota</taxon>
        <taxon>Alphaproteobacteria</taxon>
        <taxon>Rhodobacterales</taxon>
        <taxon>Paracoccaceae</taxon>
        <taxon>Albidovulum</taxon>
    </lineage>
</organism>
<keyword evidence="7" id="KW-1185">Reference proteome</keyword>
<dbReference type="RefSeq" id="WP_263332181.1">
    <property type="nucleotide sequence ID" value="NZ_JAOVQO010000001.1"/>
</dbReference>
<evidence type="ECO:0000313" key="7">
    <source>
        <dbReference type="Proteomes" id="UP001209535"/>
    </source>
</evidence>
<dbReference type="InterPro" id="IPR036388">
    <property type="entry name" value="WH-like_DNA-bd_sf"/>
</dbReference>
<feature type="domain" description="HTH lysR-type" evidence="5">
    <location>
        <begin position="6"/>
        <end position="63"/>
    </location>
</feature>
<evidence type="ECO:0000259" key="5">
    <source>
        <dbReference type="PROSITE" id="PS50931"/>
    </source>
</evidence>